<dbReference type="RefSeq" id="WP_200389662.1">
    <property type="nucleotide sequence ID" value="NZ_NRSD01000040.1"/>
</dbReference>
<dbReference type="EMBL" id="NRSD01000040">
    <property type="protein sequence ID" value="MBK1646835.1"/>
    <property type="molecule type" value="Genomic_DNA"/>
</dbReference>
<gene>
    <name evidence="1" type="ORF">CKO25_19795</name>
</gene>
<sequence>MHFDNTIDDALSTTDLFAQIEAADPQANVITIICDNARYDRNSGFFGYTNYMSFWRENYL</sequence>
<reference evidence="1 2" key="1">
    <citation type="journal article" date="2020" name="Microorganisms">
        <title>Osmotic Adaptation and Compatible Solute Biosynthesis of Phototrophic Bacteria as Revealed from Genome Analyses.</title>
        <authorList>
            <person name="Imhoff J.F."/>
            <person name="Rahn T."/>
            <person name="Kunzel S."/>
            <person name="Keller A."/>
            <person name="Neulinger S.C."/>
        </authorList>
    </citation>
    <scope>NUCLEOTIDE SEQUENCE [LARGE SCALE GENOMIC DNA]</scope>
    <source>
        <strain evidence="1 2">DSM 21303</strain>
    </source>
</reference>
<dbReference type="AlphaFoldDB" id="A0A9X1BBP5"/>
<dbReference type="Proteomes" id="UP001138802">
    <property type="component" value="Unassembled WGS sequence"/>
</dbReference>
<proteinExistence type="predicted"/>
<evidence type="ECO:0000313" key="2">
    <source>
        <dbReference type="Proteomes" id="UP001138802"/>
    </source>
</evidence>
<organism evidence="1 2">
    <name type="scientific">Thiocapsa imhoffii</name>
    <dbReference type="NCBI Taxonomy" id="382777"/>
    <lineage>
        <taxon>Bacteria</taxon>
        <taxon>Pseudomonadati</taxon>
        <taxon>Pseudomonadota</taxon>
        <taxon>Gammaproteobacteria</taxon>
        <taxon>Chromatiales</taxon>
        <taxon>Chromatiaceae</taxon>
        <taxon>Thiocapsa</taxon>
    </lineage>
</organism>
<accession>A0A9X1BBP5</accession>
<comment type="caution">
    <text evidence="1">The sequence shown here is derived from an EMBL/GenBank/DDBJ whole genome shotgun (WGS) entry which is preliminary data.</text>
</comment>
<keyword evidence="2" id="KW-1185">Reference proteome</keyword>
<evidence type="ECO:0000313" key="1">
    <source>
        <dbReference type="EMBL" id="MBK1646835.1"/>
    </source>
</evidence>
<protein>
    <submittedName>
        <fullName evidence="1">Uncharacterized protein</fullName>
    </submittedName>
</protein>
<name>A0A9X1BBP5_9GAMM</name>